<dbReference type="AlphaFoldDB" id="A0A0E9WLX1"/>
<evidence type="ECO:0000313" key="1">
    <source>
        <dbReference type="EMBL" id="JAH90478.1"/>
    </source>
</evidence>
<reference evidence="1" key="2">
    <citation type="journal article" date="2015" name="Fish Shellfish Immunol.">
        <title>Early steps in the European eel (Anguilla anguilla)-Vibrio vulnificus interaction in the gills: Role of the RtxA13 toxin.</title>
        <authorList>
            <person name="Callol A."/>
            <person name="Pajuelo D."/>
            <person name="Ebbesson L."/>
            <person name="Teles M."/>
            <person name="MacKenzie S."/>
            <person name="Amaro C."/>
        </authorList>
    </citation>
    <scope>NUCLEOTIDE SEQUENCE</scope>
</reference>
<name>A0A0E9WLX1_ANGAN</name>
<dbReference type="EMBL" id="GBXM01018099">
    <property type="protein sequence ID" value="JAH90478.1"/>
    <property type="molecule type" value="Transcribed_RNA"/>
</dbReference>
<protein>
    <submittedName>
        <fullName evidence="1">Uncharacterized protein</fullName>
    </submittedName>
</protein>
<accession>A0A0E9WLX1</accession>
<sequence length="103" mass="12010">MPFLVGRGWKDVRVELVGGAVRGHHSAHLARGGVLKYAQNIITLKREHHIAITESAMLRSPHLLLFKVLWYMCRLLLSFSFWKREKLHCCKFKHLQLPEIVQI</sequence>
<organism evidence="1">
    <name type="scientific">Anguilla anguilla</name>
    <name type="common">European freshwater eel</name>
    <name type="synonym">Muraena anguilla</name>
    <dbReference type="NCBI Taxonomy" id="7936"/>
    <lineage>
        <taxon>Eukaryota</taxon>
        <taxon>Metazoa</taxon>
        <taxon>Chordata</taxon>
        <taxon>Craniata</taxon>
        <taxon>Vertebrata</taxon>
        <taxon>Euteleostomi</taxon>
        <taxon>Actinopterygii</taxon>
        <taxon>Neopterygii</taxon>
        <taxon>Teleostei</taxon>
        <taxon>Anguilliformes</taxon>
        <taxon>Anguillidae</taxon>
        <taxon>Anguilla</taxon>
    </lineage>
</organism>
<reference evidence="1" key="1">
    <citation type="submission" date="2014-11" db="EMBL/GenBank/DDBJ databases">
        <authorList>
            <person name="Amaro Gonzalez C."/>
        </authorList>
    </citation>
    <scope>NUCLEOTIDE SEQUENCE</scope>
</reference>
<proteinExistence type="predicted"/>